<dbReference type="Gene3D" id="3.40.720.10">
    <property type="entry name" value="Alkaline Phosphatase, subunit A"/>
    <property type="match status" value="1"/>
</dbReference>
<proteinExistence type="predicted"/>
<reference evidence="2" key="1">
    <citation type="submission" date="2019-05" db="EMBL/GenBank/DDBJ databases">
        <title>Candidatus Nanohalobium constans, a novel model system to study the DPANN nano-sized archaea: genomic and physiological characterization of a nanoarchaeon co-cultured with its chitinotrophic host.</title>
        <authorList>
            <person name="La Cono V."/>
            <person name="Arcadi E."/>
            <person name="Crisafi F."/>
            <person name="Denaro R."/>
            <person name="La Spada G."/>
            <person name="Messina E."/>
            <person name="Smedile F."/>
            <person name="Toshchakov S.V."/>
            <person name="Shevchenko M.A."/>
            <person name="Golyshin P.N."/>
            <person name="Golyshina O.V."/>
            <person name="Ferrer M."/>
            <person name="Rohde M."/>
            <person name="Mushegian A."/>
            <person name="Sorokin D.Y."/>
            <person name="Giuliano L."/>
            <person name="Yakimov M.M."/>
        </authorList>
    </citation>
    <scope>NUCLEOTIDE SEQUENCE [LARGE SCALE GENOMIC DNA]</scope>
    <source>
        <strain evidence="2">LC1Nh</strain>
    </source>
</reference>
<dbReference type="OrthoDB" id="100846at2157"/>
<sequence>MTQKQDIHGTDWDYLIILDACRYDYFRDNYEGFLEGDLKKVKSRGSATPEWLWNTFDGRRYNYNYISANPYINGQGLSLGDLVSGQDRDWSAADKFTNIVDSWIHDWDEEINTVRPEDFRKTAEENLDGSKTIIHFIQPHRPFISLGETDFDWAPKNKLEDEEESTLRKILDTTRPIWNPLFELTPYRFQTKVKEILGLGNNYEKLAREQGEEQVKQYYTEDLRLALEQVEKLVEQLEGKIIVTSDHGELLGEGGWGHSIGRKEKELVEVPWLEVKGAVDD</sequence>
<evidence type="ECO:0000313" key="1">
    <source>
        <dbReference type="EMBL" id="QGA81061.1"/>
    </source>
</evidence>
<protein>
    <recommendedName>
        <fullName evidence="3">Sulfatase N-terminal domain-containing protein</fullName>
    </recommendedName>
</protein>
<dbReference type="Proteomes" id="UP000377803">
    <property type="component" value="Chromosome"/>
</dbReference>
<name>A0A5Q0UI96_9ARCH</name>
<gene>
    <name evidence="1" type="ORF">LC1Nh_1195</name>
</gene>
<organism evidence="1 2">
    <name type="scientific">Candidatus Nanohalobium constans</name>
    <dbReference type="NCBI Taxonomy" id="2565781"/>
    <lineage>
        <taxon>Archaea</taxon>
        <taxon>Candidatus Nanohalarchaeota</taxon>
        <taxon>Candidatus Nanohalobia</taxon>
        <taxon>Candidatus Nanohalobiales</taxon>
        <taxon>Candidatus Nanohalobiaceae</taxon>
        <taxon>Candidatus Nanohalobium</taxon>
    </lineage>
</organism>
<keyword evidence="2" id="KW-1185">Reference proteome</keyword>
<dbReference type="SUPFAM" id="SSF53649">
    <property type="entry name" value="Alkaline phosphatase-like"/>
    <property type="match status" value="1"/>
</dbReference>
<evidence type="ECO:0000313" key="2">
    <source>
        <dbReference type="Proteomes" id="UP000377803"/>
    </source>
</evidence>
<dbReference type="EMBL" id="CP040089">
    <property type="protein sequence ID" value="QGA81061.1"/>
    <property type="molecule type" value="Genomic_DNA"/>
</dbReference>
<evidence type="ECO:0008006" key="3">
    <source>
        <dbReference type="Google" id="ProtNLM"/>
    </source>
</evidence>
<dbReference type="GeneID" id="42365593"/>
<accession>A0A5Q0UI96</accession>
<dbReference type="InterPro" id="IPR017850">
    <property type="entry name" value="Alkaline_phosphatase_core_sf"/>
</dbReference>
<dbReference type="KEGG" id="ncon:LC1Nh_1195"/>
<dbReference type="AlphaFoldDB" id="A0A5Q0UI96"/>
<dbReference type="RefSeq" id="WP_153550808.1">
    <property type="nucleotide sequence ID" value="NZ_CP040089.1"/>
</dbReference>